<evidence type="ECO:0000256" key="3">
    <source>
        <dbReference type="ARBA" id="ARBA00023295"/>
    </source>
</evidence>
<dbReference type="FunFam" id="3.90.400.10:FF:000002">
    <property type="entry name" value="Sucrose isomerase"/>
    <property type="match status" value="1"/>
</dbReference>
<keyword evidence="7" id="KW-1185">Reference proteome</keyword>
<dbReference type="InterPro" id="IPR013780">
    <property type="entry name" value="Glyco_hydro_b"/>
</dbReference>
<evidence type="ECO:0000313" key="7">
    <source>
        <dbReference type="Proteomes" id="UP000033054"/>
    </source>
</evidence>
<dbReference type="Gene3D" id="3.20.20.80">
    <property type="entry name" value="Glycosidases"/>
    <property type="match status" value="1"/>
</dbReference>
<feature type="region of interest" description="Disordered" evidence="4">
    <location>
        <begin position="381"/>
        <end position="405"/>
    </location>
</feature>
<dbReference type="PANTHER" id="PTHR10357:SF179">
    <property type="entry name" value="NEUTRAL AND BASIC AMINO ACID TRANSPORT PROTEIN RBAT"/>
    <property type="match status" value="1"/>
</dbReference>
<evidence type="ECO:0000256" key="2">
    <source>
        <dbReference type="ARBA" id="ARBA00022801"/>
    </source>
</evidence>
<dbReference type="RefSeq" id="WP_046576700.1">
    <property type="nucleotide sequence ID" value="NZ_CP010429.1"/>
</dbReference>
<dbReference type="PANTHER" id="PTHR10357">
    <property type="entry name" value="ALPHA-AMYLASE FAMILY MEMBER"/>
    <property type="match status" value="1"/>
</dbReference>
<dbReference type="PATRIC" id="fig|1379870.5.peg.4697"/>
<dbReference type="GO" id="GO:0004556">
    <property type="term" value="F:alpha-amylase activity"/>
    <property type="evidence" value="ECO:0007669"/>
    <property type="project" value="TreeGrafter"/>
</dbReference>
<organism evidence="6 7">
    <name type="scientific">Spirosoma radiotolerans</name>
    <dbReference type="NCBI Taxonomy" id="1379870"/>
    <lineage>
        <taxon>Bacteria</taxon>
        <taxon>Pseudomonadati</taxon>
        <taxon>Bacteroidota</taxon>
        <taxon>Cytophagia</taxon>
        <taxon>Cytophagales</taxon>
        <taxon>Cytophagaceae</taxon>
        <taxon>Spirosoma</taxon>
    </lineage>
</organism>
<dbReference type="KEGG" id="srd:SD10_21735"/>
<dbReference type="Gene3D" id="2.60.40.1180">
    <property type="entry name" value="Golgi alpha-mannosidase II"/>
    <property type="match status" value="1"/>
</dbReference>
<dbReference type="SUPFAM" id="SSF51445">
    <property type="entry name" value="(Trans)glycosidases"/>
    <property type="match status" value="1"/>
</dbReference>
<dbReference type="HOGENOM" id="CLU_006462_2_3_10"/>
<dbReference type="CDD" id="cd11331">
    <property type="entry name" value="AmyAc_OligoGlu_like"/>
    <property type="match status" value="1"/>
</dbReference>
<keyword evidence="2" id="KW-0378">Hydrolase</keyword>
<protein>
    <submittedName>
        <fullName evidence="6">Alpha-amylase</fullName>
    </submittedName>
</protein>
<evidence type="ECO:0000259" key="5">
    <source>
        <dbReference type="SMART" id="SM00642"/>
    </source>
</evidence>
<evidence type="ECO:0000313" key="6">
    <source>
        <dbReference type="EMBL" id="AKD57124.1"/>
    </source>
</evidence>
<feature type="domain" description="Glycosyl hydrolase family 13 catalytic" evidence="5">
    <location>
        <begin position="18"/>
        <end position="396"/>
    </location>
</feature>
<dbReference type="SMART" id="SM00642">
    <property type="entry name" value="Aamy"/>
    <property type="match status" value="1"/>
</dbReference>
<evidence type="ECO:0000256" key="4">
    <source>
        <dbReference type="SAM" id="MobiDB-lite"/>
    </source>
</evidence>
<dbReference type="Pfam" id="PF00128">
    <property type="entry name" value="Alpha-amylase"/>
    <property type="match status" value="1"/>
</dbReference>
<sequence>MTEPHQNYLWWQEGIIYQIYPRSFQDSNGDGIGDIPGISTRLDYVQSLGVTTIWLSPIFPSPMADFGYDISDYQDVSPLFGSLADFDVLLTEVHSRGMKLILDLVPNHTSSQHPWFLESRSSRDNPKRDWYIWQDGRPDGSPPNNWLSVFGGSGWEWDEPTQQYYYHGFLKEQPDLNWRNPVVQEAMFTAIRFWLDKGVDGFRVDVIWHLIKDNQLRDNPVNPDYEPHMATYDQLVPVYSTDQPEVHDLIRQMRQLVDTYEERLLIGEIYLPVQQLMAYYGVDGNEVHLPFNFQLLLLPWEAPQIATAIAEYERALPVNGWPNWVLGNHDRPRIASRVGTEQARVAALLLLTLRGTPTLYYGDEIGMRDVAIPFDEVQDPQGLNMPEKNLSRDPERTPMQWNSQPNAGFTEGKPWLRLARDFARQNVDQQQADPYSMLALYKRLIDLRQQEPSLKAGDYLPVYSDAQLIAYIRHIKNAPRFLIVLNLSHHPAYFTLTDHALKGIVEVATLPEWEGSFISETISLGGDEGILVRLTT</sequence>
<accession>A0A0E3ZZ03</accession>
<dbReference type="InterPro" id="IPR045857">
    <property type="entry name" value="O16G_dom_2"/>
</dbReference>
<dbReference type="GO" id="GO:0009313">
    <property type="term" value="P:oligosaccharide catabolic process"/>
    <property type="evidence" value="ECO:0007669"/>
    <property type="project" value="TreeGrafter"/>
</dbReference>
<keyword evidence="3" id="KW-0326">Glycosidase</keyword>
<dbReference type="STRING" id="1379870.SD10_21735"/>
<dbReference type="Gene3D" id="3.90.400.10">
    <property type="entry name" value="Oligo-1,6-glucosidase, Domain 2"/>
    <property type="match status" value="1"/>
</dbReference>
<dbReference type="EMBL" id="CP010429">
    <property type="protein sequence ID" value="AKD57124.1"/>
    <property type="molecule type" value="Genomic_DNA"/>
</dbReference>
<dbReference type="OrthoDB" id="9806009at2"/>
<name>A0A0E3ZZ03_9BACT</name>
<dbReference type="InterPro" id="IPR017853">
    <property type="entry name" value="GH"/>
</dbReference>
<proteinExistence type="inferred from homology"/>
<gene>
    <name evidence="6" type="ORF">SD10_21735</name>
</gene>
<dbReference type="InterPro" id="IPR006047">
    <property type="entry name" value="GH13_cat_dom"/>
</dbReference>
<dbReference type="Proteomes" id="UP000033054">
    <property type="component" value="Chromosome"/>
</dbReference>
<comment type="similarity">
    <text evidence="1">Belongs to the glycosyl hydrolase 13 family.</text>
</comment>
<evidence type="ECO:0000256" key="1">
    <source>
        <dbReference type="ARBA" id="ARBA00008061"/>
    </source>
</evidence>
<reference evidence="6 7" key="1">
    <citation type="journal article" date="2014" name="Curr. Microbiol.">
        <title>Spirosoma radiotolerans sp. nov., a gamma-radiation-resistant bacterium isolated from gamma ray-irradiated soil.</title>
        <authorList>
            <person name="Lee J.J."/>
            <person name="Srinivasan S."/>
            <person name="Lim S."/>
            <person name="Joe M."/>
            <person name="Im S."/>
            <person name="Bae S.I."/>
            <person name="Park K.R."/>
            <person name="Han J.H."/>
            <person name="Park S.H."/>
            <person name="Joo B.M."/>
            <person name="Park S.J."/>
            <person name="Kim M.K."/>
        </authorList>
    </citation>
    <scope>NUCLEOTIDE SEQUENCE [LARGE SCALE GENOMIC DNA]</scope>
    <source>
        <strain evidence="6 7">DG5A</strain>
    </source>
</reference>
<dbReference type="AlphaFoldDB" id="A0A0E3ZZ03"/>